<dbReference type="Proteomes" id="UP000325161">
    <property type="component" value="Chromosome"/>
</dbReference>
<dbReference type="Pfam" id="PF02583">
    <property type="entry name" value="Trns_repr_metal"/>
    <property type="match status" value="1"/>
</dbReference>
<evidence type="ECO:0000256" key="1">
    <source>
        <dbReference type="ARBA" id="ARBA00005260"/>
    </source>
</evidence>
<dbReference type="CDD" id="cd10148">
    <property type="entry name" value="CsoR-like_DUF156"/>
    <property type="match status" value="1"/>
</dbReference>
<evidence type="ECO:0000256" key="2">
    <source>
        <dbReference type="SAM" id="MobiDB-lite"/>
    </source>
</evidence>
<comment type="similarity">
    <text evidence="1">Belongs to the FrmR/RcnR family.</text>
</comment>
<dbReference type="InterPro" id="IPR003735">
    <property type="entry name" value="Metal_Tscrpt_repr"/>
</dbReference>
<dbReference type="AlphaFoldDB" id="A0A5C0B7H8"/>
<dbReference type="GO" id="GO:0003677">
    <property type="term" value="F:DNA binding"/>
    <property type="evidence" value="ECO:0007669"/>
    <property type="project" value="InterPro"/>
</dbReference>
<dbReference type="Gene3D" id="1.20.58.1000">
    <property type="entry name" value="Metal-sensitive repressor, helix protomer"/>
    <property type="match status" value="1"/>
</dbReference>
<dbReference type="EMBL" id="CP043046">
    <property type="protein sequence ID" value="QEI08697.1"/>
    <property type="molecule type" value="Genomic_DNA"/>
</dbReference>
<sequence>MLAPPCSMTSSKARTLTWPRRSSTPDMKSSDCCTPSPEATRGAAALSSATSAAGAADTAADDSARTGPSVVQPGKPRLISRLNRIEGQVRGITRMVEDDRYCVDILTQVAAIKSALDGVAMQLLENHTHGCVARALRDGDGDAAIAELMDVMKKLSGRGLG</sequence>
<dbReference type="OrthoDB" id="9806052at2"/>
<name>A0A5C0B7H8_9BURK</name>
<keyword evidence="4" id="KW-1185">Reference proteome</keyword>
<dbReference type="GO" id="GO:0046872">
    <property type="term" value="F:metal ion binding"/>
    <property type="evidence" value="ECO:0007669"/>
    <property type="project" value="InterPro"/>
</dbReference>
<evidence type="ECO:0000313" key="3">
    <source>
        <dbReference type="EMBL" id="QEI08697.1"/>
    </source>
</evidence>
<dbReference type="InterPro" id="IPR038390">
    <property type="entry name" value="Metal_Tscrpt_repr_sf"/>
</dbReference>
<feature type="compositionally biased region" description="Polar residues" evidence="2">
    <location>
        <begin position="7"/>
        <end position="33"/>
    </location>
</feature>
<accession>A0A5C0B7H8</accession>
<evidence type="ECO:0000313" key="4">
    <source>
        <dbReference type="Proteomes" id="UP000325161"/>
    </source>
</evidence>
<dbReference type="PANTHER" id="PTHR33677">
    <property type="entry name" value="TRANSCRIPTIONAL REPRESSOR FRMR-RELATED"/>
    <property type="match status" value="1"/>
</dbReference>
<dbReference type="KEGG" id="pacr:FXN63_24755"/>
<protein>
    <submittedName>
        <fullName evidence="3">Metal-sensitive transcriptional regulator</fullName>
    </submittedName>
</protein>
<organism evidence="3 4">
    <name type="scientific">Pigmentiphaga aceris</name>
    <dbReference type="NCBI Taxonomy" id="1940612"/>
    <lineage>
        <taxon>Bacteria</taxon>
        <taxon>Pseudomonadati</taxon>
        <taxon>Pseudomonadota</taxon>
        <taxon>Betaproteobacteria</taxon>
        <taxon>Burkholderiales</taxon>
        <taxon>Alcaligenaceae</taxon>
        <taxon>Pigmentiphaga</taxon>
    </lineage>
</organism>
<feature type="region of interest" description="Disordered" evidence="2">
    <location>
        <begin position="1"/>
        <end position="75"/>
    </location>
</feature>
<dbReference type="GO" id="GO:0045892">
    <property type="term" value="P:negative regulation of DNA-templated transcription"/>
    <property type="evidence" value="ECO:0007669"/>
    <property type="project" value="UniProtKB-ARBA"/>
</dbReference>
<proteinExistence type="inferred from homology"/>
<feature type="compositionally biased region" description="Low complexity" evidence="2">
    <location>
        <begin position="39"/>
        <end position="58"/>
    </location>
</feature>
<reference evidence="3 4" key="1">
    <citation type="submission" date="2019-08" db="EMBL/GenBank/DDBJ databases">
        <title>Amphibian skin-associated Pigmentiphaga: genome sequence and occurrence across geography and hosts.</title>
        <authorList>
            <person name="Bletz M.C."/>
            <person name="Bunk B."/>
            <person name="Sproeer C."/>
            <person name="Biwer P."/>
            <person name="Reiter S."/>
            <person name="Rabemananjara F.C.E."/>
            <person name="Schulz S."/>
            <person name="Overmann J."/>
            <person name="Vences M."/>
        </authorList>
    </citation>
    <scope>NUCLEOTIDE SEQUENCE [LARGE SCALE GENOMIC DNA]</scope>
    <source>
        <strain evidence="3 4">Mada1488</strain>
    </source>
</reference>
<gene>
    <name evidence="3" type="ORF">FXN63_24755</name>
</gene>
<dbReference type="PANTHER" id="PTHR33677:SF3">
    <property type="entry name" value="COPPER-SENSING TRANSCRIPTIONAL REPRESSOR RICR"/>
    <property type="match status" value="1"/>
</dbReference>